<evidence type="ECO:0000256" key="4">
    <source>
        <dbReference type="ARBA" id="ARBA00022801"/>
    </source>
</evidence>
<evidence type="ECO:0000256" key="1">
    <source>
        <dbReference type="ARBA" id="ARBA00004239"/>
    </source>
</evidence>
<dbReference type="GO" id="GO:0006508">
    <property type="term" value="P:proteolysis"/>
    <property type="evidence" value="ECO:0007669"/>
    <property type="project" value="UniProtKB-KW"/>
</dbReference>
<dbReference type="AlphaFoldDB" id="A0A5E4Q2I3"/>
<dbReference type="PROSITE" id="PS00134">
    <property type="entry name" value="TRYPSIN_HIS"/>
    <property type="match status" value="3"/>
</dbReference>
<evidence type="ECO:0000256" key="3">
    <source>
        <dbReference type="ARBA" id="ARBA00022670"/>
    </source>
</evidence>
<evidence type="ECO:0000256" key="10">
    <source>
        <dbReference type="ARBA" id="ARBA00084094"/>
    </source>
</evidence>
<dbReference type="PROSITE" id="PS00135">
    <property type="entry name" value="TRYPSIN_SER"/>
    <property type="match status" value="4"/>
</dbReference>
<organism evidence="13 14">
    <name type="scientific">Leptidea sinapis</name>
    <dbReference type="NCBI Taxonomy" id="189913"/>
    <lineage>
        <taxon>Eukaryota</taxon>
        <taxon>Metazoa</taxon>
        <taxon>Ecdysozoa</taxon>
        <taxon>Arthropoda</taxon>
        <taxon>Hexapoda</taxon>
        <taxon>Insecta</taxon>
        <taxon>Pterygota</taxon>
        <taxon>Neoptera</taxon>
        <taxon>Endopterygota</taxon>
        <taxon>Lepidoptera</taxon>
        <taxon>Glossata</taxon>
        <taxon>Ditrysia</taxon>
        <taxon>Papilionoidea</taxon>
        <taxon>Pieridae</taxon>
        <taxon>Dismorphiinae</taxon>
        <taxon>Leptidea</taxon>
    </lineage>
</organism>
<keyword evidence="5 11" id="KW-0720">Serine protease</keyword>
<dbReference type="PRINTS" id="PR00722">
    <property type="entry name" value="CHYMOTRYPSIN"/>
</dbReference>
<evidence type="ECO:0000256" key="5">
    <source>
        <dbReference type="ARBA" id="ARBA00022825"/>
    </source>
</evidence>
<dbReference type="Gene3D" id="2.40.10.10">
    <property type="entry name" value="Trypsin-like serine proteases"/>
    <property type="match status" value="5"/>
</dbReference>
<evidence type="ECO:0000256" key="11">
    <source>
        <dbReference type="RuleBase" id="RU363034"/>
    </source>
</evidence>
<dbReference type="InterPro" id="IPR050430">
    <property type="entry name" value="Peptidase_S1"/>
</dbReference>
<evidence type="ECO:0000256" key="6">
    <source>
        <dbReference type="ARBA" id="ARBA00023157"/>
    </source>
</evidence>
<evidence type="ECO:0000256" key="9">
    <source>
        <dbReference type="ARBA" id="ARBA00055534"/>
    </source>
</evidence>
<keyword evidence="14" id="KW-1185">Reference proteome</keyword>
<dbReference type="CDD" id="cd00190">
    <property type="entry name" value="Tryp_SPc"/>
    <property type="match status" value="4"/>
</dbReference>
<name>A0A5E4Q2I3_9NEOP</name>
<dbReference type="PANTHER" id="PTHR24276">
    <property type="entry name" value="POLYSERASE-RELATED"/>
    <property type="match status" value="1"/>
</dbReference>
<comment type="subcellular location">
    <subcellularLocation>
        <location evidence="1">Secreted</location>
        <location evidence="1">Extracellular space</location>
    </subcellularLocation>
</comment>
<dbReference type="InterPro" id="IPR043504">
    <property type="entry name" value="Peptidase_S1_PA_chymotrypsin"/>
</dbReference>
<dbReference type="InterPro" id="IPR018114">
    <property type="entry name" value="TRYPSIN_HIS"/>
</dbReference>
<keyword evidence="4 11" id="KW-0378">Hydrolase</keyword>
<dbReference type="EMBL" id="FZQP02001114">
    <property type="protein sequence ID" value="VVC91718.1"/>
    <property type="molecule type" value="Genomic_DNA"/>
</dbReference>
<evidence type="ECO:0000256" key="7">
    <source>
        <dbReference type="ARBA" id="ARBA00023240"/>
    </source>
</evidence>
<dbReference type="PANTHER" id="PTHR24276:SF91">
    <property type="entry name" value="AT26814P-RELATED"/>
    <property type="match status" value="1"/>
</dbReference>
<dbReference type="GO" id="GO:0090729">
    <property type="term" value="F:toxin activity"/>
    <property type="evidence" value="ECO:0007669"/>
    <property type="project" value="UniProtKB-KW"/>
</dbReference>
<dbReference type="FunFam" id="2.40.10.10:FF:000002">
    <property type="entry name" value="Transmembrane protease serine"/>
    <property type="match status" value="3"/>
</dbReference>
<comment type="similarity">
    <text evidence="8">Belongs to the peptidase S1 family. CLIP subfamily.</text>
</comment>
<keyword evidence="3 11" id="KW-0645">Protease</keyword>
<evidence type="ECO:0000313" key="13">
    <source>
        <dbReference type="EMBL" id="VVC91718.1"/>
    </source>
</evidence>
<proteinExistence type="inferred from homology"/>
<dbReference type="PROSITE" id="PS50240">
    <property type="entry name" value="TRYPSIN_DOM"/>
    <property type="match status" value="2"/>
</dbReference>
<dbReference type="FunFam" id="2.40.10.10:FF:000068">
    <property type="entry name" value="transmembrane protease serine 2"/>
    <property type="match status" value="2"/>
</dbReference>
<evidence type="ECO:0000256" key="8">
    <source>
        <dbReference type="ARBA" id="ARBA00024195"/>
    </source>
</evidence>
<feature type="domain" description="Peptidase S1" evidence="12">
    <location>
        <begin position="27"/>
        <end position="435"/>
    </location>
</feature>
<dbReference type="InterPro" id="IPR001254">
    <property type="entry name" value="Trypsin_dom"/>
</dbReference>
<protein>
    <recommendedName>
        <fullName evidence="12">Peptidase S1 domain-containing protein</fullName>
    </recommendedName>
</protein>
<accession>A0A5E4Q2I3</accession>
<dbReference type="InterPro" id="IPR001314">
    <property type="entry name" value="Peptidase_S1A"/>
</dbReference>
<dbReference type="SUPFAM" id="SSF50494">
    <property type="entry name" value="Trypsin-like serine proteases"/>
    <property type="match status" value="5"/>
</dbReference>
<dbReference type="Proteomes" id="UP000324832">
    <property type="component" value="Unassembled WGS sequence"/>
</dbReference>
<dbReference type="SMART" id="SM00020">
    <property type="entry name" value="Tryp_SPc"/>
    <property type="match status" value="4"/>
</dbReference>
<evidence type="ECO:0000259" key="12">
    <source>
        <dbReference type="PROSITE" id="PS50240"/>
    </source>
</evidence>
<feature type="domain" description="Peptidase S1" evidence="12">
    <location>
        <begin position="439"/>
        <end position="967"/>
    </location>
</feature>
<sequence length="968" mass="104303">MKIQKQNNRESAYCNENIPPNLEDSKIVGGYSTTILKFPYQVLVILQHNGKKRVCGGSILNEEFILTAAHCVDDVQSAAVAAGITDDRETEKLIPVKHFEHHPNYNPKNFDYDVAYLQLCEKLNLDGRKKDAVHIVKAGSQVPGSTKENGTLSHTLRAVEMNIVSTVECRKVYGNEAITQRKICAGVPAGGKDTCQGDSGGPLVYSSTKKQVGIVSSGYVSKLPYQVLVVVKDTQGRYLCGGSILNEEYILTAGHCVYLIKNATVRAGITDDTEPEKDNPYIPAKRFAYHPLYDPNNSDYDVGFLQLSQKLNLDGWKRKAVHLVQAGSKVPVGAKVTASGWGTTTENGTLSNILNEVEVNVVSPIECRKVYGKDEITQRMICAGVPEGGKDACQGDSGGPLVYSSTKKQVGIVSIGIGCARPGTYCKISLPSFLEDDKIVGGNETSITKFPYQVIVAVHDSQGRYVCGGSILNEEYILTAAHCVYGMKTAAIRAGLTNKREPESKVPLIPAKRFMHHPLYNETNSDYDVGFIQLSKKLNLHGPKEKAVHIVQAGSEVPFGAKVIVSGWGLTKENGTLSDVLRAVELNIVSVFECRKVYGKKDITQRMICAGVPKGGKDNCQKIPLIPAKCFVYHPLYNDTTADYDVAYIQLSKPLNLDGLKEKAVHIVQAGSKVPVGAKVTVSGWGNTAENGSLSDVLRAVGLKIISVVECRKYYGKESITQRMICAGAHEGGKDACQGDSGGPLVFSSTKKQVGIVSGGDGCARPGVPGIYTNLANPGIRRMQSVEVGVGSTERETVAKIPLIQAKCFVHHPLYNATSNDYDVGYLKLCKPLNLDGPKEKAVHIVQAGSKVPVGAKVTVSGWGKTVENGSLSDVLRAVELNIISVVECRKYYGKETITQRMICAGVREGGKDTCQGDSGGPLVYSSTRKQVGIVSSGYGCARPGVPGIYTNLANPGIRSWIKKHTGA</sequence>
<dbReference type="InterPro" id="IPR033116">
    <property type="entry name" value="TRYPSIN_SER"/>
</dbReference>
<gene>
    <name evidence="13" type="ORF">LSINAPIS_LOCUS4325</name>
</gene>
<dbReference type="GO" id="GO:0004252">
    <property type="term" value="F:serine-type endopeptidase activity"/>
    <property type="evidence" value="ECO:0007669"/>
    <property type="project" value="InterPro"/>
</dbReference>
<dbReference type="Pfam" id="PF00089">
    <property type="entry name" value="Trypsin"/>
    <property type="match status" value="4"/>
</dbReference>
<keyword evidence="6" id="KW-1015">Disulfide bond</keyword>
<dbReference type="InterPro" id="IPR009003">
    <property type="entry name" value="Peptidase_S1_PA"/>
</dbReference>
<evidence type="ECO:0000256" key="2">
    <source>
        <dbReference type="ARBA" id="ARBA00022656"/>
    </source>
</evidence>
<evidence type="ECO:0000313" key="14">
    <source>
        <dbReference type="Proteomes" id="UP000324832"/>
    </source>
</evidence>
<keyword evidence="7" id="KW-1199">Hemostasis impairing toxin</keyword>
<reference evidence="13 14" key="1">
    <citation type="submission" date="2017-07" db="EMBL/GenBank/DDBJ databases">
        <authorList>
            <person name="Talla V."/>
            <person name="Backstrom N."/>
        </authorList>
    </citation>
    <scope>NUCLEOTIDE SEQUENCE [LARGE SCALE GENOMIC DNA]</scope>
</reference>
<dbReference type="GO" id="GO:0005576">
    <property type="term" value="C:extracellular region"/>
    <property type="evidence" value="ECO:0007669"/>
    <property type="project" value="UniProtKB-SubCell"/>
</dbReference>
<keyword evidence="2" id="KW-0800">Toxin</keyword>
<comment type="function">
    <text evidence="9">Fibrinolytic activity; shows preferential cleavage of Arg-Gly bonds in all three fibrinogen chains. Contact with the caterpillars causes severe bleeding, due the anticoagulant effect of the protein.</text>
</comment>
<keyword evidence="10" id="KW-1205">Fibrinolytic toxin</keyword>